<keyword evidence="2" id="KW-0731">Sigma factor</keyword>
<evidence type="ECO:0000313" key="7">
    <source>
        <dbReference type="Proteomes" id="UP000233482"/>
    </source>
</evidence>
<keyword evidence="3" id="KW-0238">DNA-binding</keyword>
<evidence type="ECO:0000256" key="2">
    <source>
        <dbReference type="ARBA" id="ARBA00023082"/>
    </source>
</evidence>
<dbReference type="InterPro" id="IPR007630">
    <property type="entry name" value="RNA_pol_sigma70_r4"/>
</dbReference>
<feature type="domain" description="RNA polymerase sigma-70" evidence="5">
    <location>
        <begin position="362"/>
        <end position="388"/>
    </location>
</feature>
<dbReference type="SUPFAM" id="SSF88946">
    <property type="entry name" value="Sigma2 domain of RNA polymerase sigma factors"/>
    <property type="match status" value="1"/>
</dbReference>
<dbReference type="InterPro" id="IPR036388">
    <property type="entry name" value="WH-like_DNA-bd_sf"/>
</dbReference>
<protein>
    <recommendedName>
        <fullName evidence="5">RNA polymerase sigma-70 domain-containing protein</fullName>
    </recommendedName>
</protein>
<dbReference type="InterPro" id="IPR014284">
    <property type="entry name" value="RNA_pol_sigma-70_dom"/>
</dbReference>
<keyword evidence="4" id="KW-0804">Transcription</keyword>
<dbReference type="SUPFAM" id="SSF88659">
    <property type="entry name" value="Sigma3 and sigma4 domains of RNA polymerase sigma factors"/>
    <property type="match status" value="1"/>
</dbReference>
<dbReference type="PROSITE" id="PS00716">
    <property type="entry name" value="SIGMA70_2"/>
    <property type="match status" value="1"/>
</dbReference>
<evidence type="ECO:0000256" key="3">
    <source>
        <dbReference type="ARBA" id="ARBA00023125"/>
    </source>
</evidence>
<dbReference type="InterPro" id="IPR013324">
    <property type="entry name" value="RNA_pol_sigma_r3/r4-like"/>
</dbReference>
<sequence length="404" mass="47325">MNKHELKLIEFLNGKFPEKSIDLTYEELKADLDKNVVVTAPYLYDKLFSDYDKGKEFINKFGFQFIVTDNCDIEEYDTKELYVEKPNKDQNENFDLAAALLAEGYIAEDSAEFIHSKTFEDDFNKHSIISFENNEEYFSQLKEDGDDEAFERIVIANQQLVKKIAMQYYNAMPKGGLELDDFISLGQKGLLKAIERFDIERGYQFSTYATHWIKQAISRGYANESRIIRLPVHVHDSLNKIRKVIRKKDYDSMQLMIEDIKAQSDLSEEQIEKLLLYDHLFNKAQVSLSTYIGEDQDSEIGDFIIEPTEENHAMFGDDLVENEVFKKTLTQYINELLNSDFKPREADVIIKRFGLNGMKVMTLEEIGEEHGVTRERIRQIEKNVLRKLSRHQVINNFRDYWEAN</sequence>
<dbReference type="PRINTS" id="PR00046">
    <property type="entry name" value="SIGMA70FCT"/>
</dbReference>
<dbReference type="PANTHER" id="PTHR30603:SF47">
    <property type="entry name" value="RNA POLYMERASE SIGMA FACTOR SIGD, CHLOROPLASTIC"/>
    <property type="match status" value="1"/>
</dbReference>
<evidence type="ECO:0000256" key="1">
    <source>
        <dbReference type="ARBA" id="ARBA00023015"/>
    </source>
</evidence>
<evidence type="ECO:0000256" key="4">
    <source>
        <dbReference type="ARBA" id="ARBA00023163"/>
    </source>
</evidence>
<accession>A0A855H2B7</accession>
<dbReference type="NCBIfam" id="TIGR02937">
    <property type="entry name" value="sigma70-ECF"/>
    <property type="match status" value="1"/>
</dbReference>
<dbReference type="InterPro" id="IPR000943">
    <property type="entry name" value="RNA_pol_sigma70"/>
</dbReference>
<dbReference type="RefSeq" id="WP_101142971.1">
    <property type="nucleotide sequence ID" value="NZ_CP073801.1"/>
</dbReference>
<keyword evidence="1" id="KW-0805">Transcription regulation</keyword>
<dbReference type="AlphaFoldDB" id="A0A855H2B7"/>
<reference evidence="6 7" key="1">
    <citation type="submission" date="2017-12" db="EMBL/GenBank/DDBJ databases">
        <title>Genomics of Macrococcus caseolyticus.</title>
        <authorList>
            <person name="MacFadyen A.C."/>
            <person name="Paterson G.K."/>
        </authorList>
    </citation>
    <scope>NUCLEOTIDE SEQUENCE [LARGE SCALE GENOMIC DNA]</scope>
    <source>
        <strain evidence="6 7">5788_EF188</strain>
    </source>
</reference>
<dbReference type="InterPro" id="IPR013325">
    <property type="entry name" value="RNA_pol_sigma_r2"/>
</dbReference>
<dbReference type="Gene3D" id="1.10.601.10">
    <property type="entry name" value="RNA Polymerase Primary Sigma Factor"/>
    <property type="match status" value="1"/>
</dbReference>
<dbReference type="EMBL" id="PIXC01000018">
    <property type="protein sequence ID" value="PKE25747.1"/>
    <property type="molecule type" value="Genomic_DNA"/>
</dbReference>
<organism evidence="6 7">
    <name type="scientific">Macrococcoides caseolyticum</name>
    <dbReference type="NCBI Taxonomy" id="69966"/>
    <lineage>
        <taxon>Bacteria</taxon>
        <taxon>Bacillati</taxon>
        <taxon>Bacillota</taxon>
        <taxon>Bacilli</taxon>
        <taxon>Bacillales</taxon>
        <taxon>Staphylococcaceae</taxon>
        <taxon>Macrococcoides</taxon>
    </lineage>
</organism>
<evidence type="ECO:0000259" key="5">
    <source>
        <dbReference type="PROSITE" id="PS00716"/>
    </source>
</evidence>
<dbReference type="PANTHER" id="PTHR30603">
    <property type="entry name" value="RNA POLYMERASE SIGMA FACTOR RPO"/>
    <property type="match status" value="1"/>
</dbReference>
<dbReference type="Proteomes" id="UP000233482">
    <property type="component" value="Unassembled WGS sequence"/>
</dbReference>
<dbReference type="GO" id="GO:0006352">
    <property type="term" value="P:DNA-templated transcription initiation"/>
    <property type="evidence" value="ECO:0007669"/>
    <property type="project" value="InterPro"/>
</dbReference>
<proteinExistence type="predicted"/>
<dbReference type="Gene3D" id="1.10.10.10">
    <property type="entry name" value="Winged helix-like DNA-binding domain superfamily/Winged helix DNA-binding domain"/>
    <property type="match status" value="2"/>
</dbReference>
<dbReference type="InterPro" id="IPR050239">
    <property type="entry name" value="Sigma-70_RNA_pol_init_factors"/>
</dbReference>
<dbReference type="Pfam" id="PF04545">
    <property type="entry name" value="Sigma70_r4"/>
    <property type="match status" value="1"/>
</dbReference>
<dbReference type="Pfam" id="PF04542">
    <property type="entry name" value="Sigma70_r2"/>
    <property type="match status" value="1"/>
</dbReference>
<dbReference type="GO" id="GO:0003677">
    <property type="term" value="F:DNA binding"/>
    <property type="evidence" value="ECO:0007669"/>
    <property type="project" value="UniProtKB-KW"/>
</dbReference>
<name>A0A855H2B7_9STAP</name>
<dbReference type="GO" id="GO:0016987">
    <property type="term" value="F:sigma factor activity"/>
    <property type="evidence" value="ECO:0007669"/>
    <property type="project" value="UniProtKB-KW"/>
</dbReference>
<comment type="caution">
    <text evidence="6">The sequence shown here is derived from an EMBL/GenBank/DDBJ whole genome shotgun (WGS) entry which is preliminary data.</text>
</comment>
<dbReference type="CDD" id="cd06171">
    <property type="entry name" value="Sigma70_r4"/>
    <property type="match status" value="1"/>
</dbReference>
<gene>
    <name evidence="6" type="ORF">CW686_08510</name>
</gene>
<dbReference type="InterPro" id="IPR007627">
    <property type="entry name" value="RNA_pol_sigma70_r2"/>
</dbReference>
<evidence type="ECO:0000313" key="6">
    <source>
        <dbReference type="EMBL" id="PKE25747.1"/>
    </source>
</evidence>